<dbReference type="SUPFAM" id="SSF81338">
    <property type="entry name" value="Aquaporin-like"/>
    <property type="match status" value="1"/>
</dbReference>
<organism evidence="9 10">
    <name type="scientific">Diaphorina citri</name>
    <name type="common">Asian citrus psyllid</name>
    <dbReference type="NCBI Taxonomy" id="121845"/>
    <lineage>
        <taxon>Eukaryota</taxon>
        <taxon>Metazoa</taxon>
        <taxon>Ecdysozoa</taxon>
        <taxon>Arthropoda</taxon>
        <taxon>Hexapoda</taxon>
        <taxon>Insecta</taxon>
        <taxon>Pterygota</taxon>
        <taxon>Neoptera</taxon>
        <taxon>Paraneoptera</taxon>
        <taxon>Hemiptera</taxon>
        <taxon>Sternorrhyncha</taxon>
        <taxon>Psylloidea</taxon>
        <taxon>Psyllidae</taxon>
        <taxon>Diaphorininae</taxon>
        <taxon>Diaphorina</taxon>
    </lineage>
</organism>
<keyword evidence="4 8" id="KW-0812">Transmembrane</keyword>
<sequence>MADKNAYFSVFVSGFYILLTGMICYWLRQVIGRFFRYKTFPTKDLLLEVVATAELCASCYELIIVADNWGVYAYGVALYILTIWWSLNWDDASACPYTHLEDVAERRSNLLIALFKIGAELLGGYIIIKYIQLLWSLEIAHVHVGQANTVYNCQADLQVPVLLGMLVEGVATFLCRFMSRVFAEKVPKLSMILDATFGTLLVVAAFSYSGGYFNPALAGSLKYGCTGHTVTEHLVVYWLSPTIGSLLSVFAFNRMQASKIKRD</sequence>
<dbReference type="PANTHER" id="PTHR21191:SF16">
    <property type="entry name" value="AQUAPORIN"/>
    <property type="match status" value="1"/>
</dbReference>
<proteinExistence type="inferred from homology"/>
<evidence type="ECO:0000256" key="2">
    <source>
        <dbReference type="ARBA" id="ARBA00005900"/>
    </source>
</evidence>
<gene>
    <name evidence="10" type="primary">LOC103521066</name>
</gene>
<dbReference type="GO" id="GO:0015267">
    <property type="term" value="F:channel activity"/>
    <property type="evidence" value="ECO:0007669"/>
    <property type="project" value="TreeGrafter"/>
</dbReference>
<dbReference type="GO" id="GO:0016020">
    <property type="term" value="C:membrane"/>
    <property type="evidence" value="ECO:0007669"/>
    <property type="project" value="UniProtKB-SubCell"/>
</dbReference>
<feature type="transmembrane region" description="Helical" evidence="8">
    <location>
        <begin position="159"/>
        <end position="179"/>
    </location>
</feature>
<dbReference type="InterPro" id="IPR023271">
    <property type="entry name" value="Aquaporin-like"/>
</dbReference>
<comment type="similarity">
    <text evidence="2">Belongs to the MIP/aquaporin (TC 1.A.8) family. AQP11/AQP12 subfamily.</text>
</comment>
<dbReference type="STRING" id="121845.A0A1S3DM55"/>
<dbReference type="PANTHER" id="PTHR21191">
    <property type="entry name" value="AQUAPORIN"/>
    <property type="match status" value="1"/>
</dbReference>
<evidence type="ECO:0000256" key="8">
    <source>
        <dbReference type="PIRNR" id="PIRNR017529"/>
    </source>
</evidence>
<feature type="transmembrane region" description="Helical" evidence="8">
    <location>
        <begin position="6"/>
        <end position="25"/>
    </location>
</feature>
<dbReference type="PaxDb" id="121845-A0A1S3DM55"/>
<dbReference type="InterPro" id="IPR051883">
    <property type="entry name" value="AQP11/12_channel"/>
</dbReference>
<comment type="subcellular location">
    <subcellularLocation>
        <location evidence="1">Membrane</location>
        <topology evidence="1">Multi-pass membrane protein</topology>
    </subcellularLocation>
</comment>
<dbReference type="CTD" id="36456"/>
<keyword evidence="7 8" id="KW-0472">Membrane</keyword>
<name>A0A1S3DM55_DIACI</name>
<dbReference type="RefSeq" id="XP_008484393.2">
    <property type="nucleotide sequence ID" value="XM_008486171.3"/>
</dbReference>
<feature type="transmembrane region" description="Helical" evidence="8">
    <location>
        <begin position="110"/>
        <end position="128"/>
    </location>
</feature>
<dbReference type="PIRSF" id="PIRSF017529">
    <property type="entry name" value="Aquaporin_11/12"/>
    <property type="match status" value="1"/>
</dbReference>
<evidence type="ECO:0000256" key="3">
    <source>
        <dbReference type="ARBA" id="ARBA00022448"/>
    </source>
</evidence>
<dbReference type="GeneID" id="103521066"/>
<dbReference type="AlphaFoldDB" id="A0A1S3DM55"/>
<reference evidence="10" key="1">
    <citation type="submission" date="2025-08" db="UniProtKB">
        <authorList>
            <consortium name="RefSeq"/>
        </authorList>
    </citation>
    <scope>IDENTIFICATION</scope>
</reference>
<feature type="transmembrane region" description="Helical" evidence="8">
    <location>
        <begin position="71"/>
        <end position="89"/>
    </location>
</feature>
<evidence type="ECO:0000256" key="5">
    <source>
        <dbReference type="ARBA" id="ARBA00022737"/>
    </source>
</evidence>
<keyword evidence="9" id="KW-1185">Reference proteome</keyword>
<keyword evidence="5" id="KW-0677">Repeat</keyword>
<evidence type="ECO:0000256" key="4">
    <source>
        <dbReference type="ARBA" id="ARBA00022692"/>
    </source>
</evidence>
<feature type="transmembrane region" description="Helical" evidence="8">
    <location>
        <begin position="191"/>
        <end position="214"/>
    </location>
</feature>
<dbReference type="FunFam" id="1.20.1080.10:FF:000018">
    <property type="entry name" value="Aquaporin"/>
    <property type="match status" value="1"/>
</dbReference>
<dbReference type="Proteomes" id="UP000079169">
    <property type="component" value="Unplaced"/>
</dbReference>
<dbReference type="KEGG" id="dci:103521066"/>
<keyword evidence="6 8" id="KW-1133">Transmembrane helix</keyword>
<dbReference type="GO" id="GO:0005737">
    <property type="term" value="C:cytoplasm"/>
    <property type="evidence" value="ECO:0007669"/>
    <property type="project" value="TreeGrafter"/>
</dbReference>
<dbReference type="InterPro" id="IPR016697">
    <property type="entry name" value="Aquaporin_11/12"/>
</dbReference>
<evidence type="ECO:0000256" key="6">
    <source>
        <dbReference type="ARBA" id="ARBA00022989"/>
    </source>
</evidence>
<protein>
    <recommendedName>
        <fullName evidence="8">Aquaporin</fullName>
    </recommendedName>
</protein>
<accession>A0A1S3DM55</accession>
<evidence type="ECO:0000256" key="1">
    <source>
        <dbReference type="ARBA" id="ARBA00004141"/>
    </source>
</evidence>
<keyword evidence="3" id="KW-0813">Transport</keyword>
<feature type="transmembrane region" description="Helical" evidence="8">
    <location>
        <begin position="234"/>
        <end position="252"/>
    </location>
</feature>
<evidence type="ECO:0000313" key="9">
    <source>
        <dbReference type="Proteomes" id="UP000079169"/>
    </source>
</evidence>
<evidence type="ECO:0000256" key="7">
    <source>
        <dbReference type="ARBA" id="ARBA00023136"/>
    </source>
</evidence>
<evidence type="ECO:0000313" key="10">
    <source>
        <dbReference type="RefSeq" id="XP_008484393.2"/>
    </source>
</evidence>
<dbReference type="Gene3D" id="1.20.1080.10">
    <property type="entry name" value="Glycerol uptake facilitator protein"/>
    <property type="match status" value="1"/>
</dbReference>